<evidence type="ECO:0000313" key="3">
    <source>
        <dbReference type="EMBL" id="KAF8452692.1"/>
    </source>
</evidence>
<dbReference type="PANTHER" id="PTHR19879:SF9">
    <property type="entry name" value="TRANSCRIPTION INITIATION FACTOR TFIID SUBUNIT 5"/>
    <property type="match status" value="1"/>
</dbReference>
<dbReference type="Proteomes" id="UP001194468">
    <property type="component" value="Unassembled WGS sequence"/>
</dbReference>
<dbReference type="AlphaFoldDB" id="A0AAD4GMG5"/>
<evidence type="ECO:0000256" key="2">
    <source>
        <dbReference type="SAM" id="MobiDB-lite"/>
    </source>
</evidence>
<reference evidence="3" key="2">
    <citation type="journal article" date="2020" name="Nat. Commun.">
        <title>Large-scale genome sequencing of mycorrhizal fungi provides insights into the early evolution of symbiotic traits.</title>
        <authorList>
            <person name="Miyauchi S."/>
            <person name="Kiss E."/>
            <person name="Kuo A."/>
            <person name="Drula E."/>
            <person name="Kohler A."/>
            <person name="Sanchez-Garcia M."/>
            <person name="Morin E."/>
            <person name="Andreopoulos B."/>
            <person name="Barry K.W."/>
            <person name="Bonito G."/>
            <person name="Buee M."/>
            <person name="Carver A."/>
            <person name="Chen C."/>
            <person name="Cichocki N."/>
            <person name="Clum A."/>
            <person name="Culley D."/>
            <person name="Crous P.W."/>
            <person name="Fauchery L."/>
            <person name="Girlanda M."/>
            <person name="Hayes R.D."/>
            <person name="Keri Z."/>
            <person name="LaButti K."/>
            <person name="Lipzen A."/>
            <person name="Lombard V."/>
            <person name="Magnuson J."/>
            <person name="Maillard F."/>
            <person name="Murat C."/>
            <person name="Nolan M."/>
            <person name="Ohm R.A."/>
            <person name="Pangilinan J."/>
            <person name="Pereira M.F."/>
            <person name="Perotto S."/>
            <person name="Peter M."/>
            <person name="Pfister S."/>
            <person name="Riley R."/>
            <person name="Sitrit Y."/>
            <person name="Stielow J.B."/>
            <person name="Szollosi G."/>
            <person name="Zifcakova L."/>
            <person name="Stursova M."/>
            <person name="Spatafora J.W."/>
            <person name="Tedersoo L."/>
            <person name="Vaario L.M."/>
            <person name="Yamada A."/>
            <person name="Yan M."/>
            <person name="Wang P."/>
            <person name="Xu J."/>
            <person name="Bruns T."/>
            <person name="Baldrian P."/>
            <person name="Vilgalys R."/>
            <person name="Dunand C."/>
            <person name="Henrissat B."/>
            <person name="Grigoriev I.V."/>
            <person name="Hibbett D."/>
            <person name="Nagy L.G."/>
            <person name="Martin F.M."/>
        </authorList>
    </citation>
    <scope>NUCLEOTIDE SEQUENCE</scope>
    <source>
        <strain evidence="3">BED1</strain>
    </source>
</reference>
<dbReference type="SUPFAM" id="SSF50978">
    <property type="entry name" value="WD40 repeat-like"/>
    <property type="match status" value="1"/>
</dbReference>
<dbReference type="EMBL" id="WHUW01000001">
    <property type="protein sequence ID" value="KAF8452692.1"/>
    <property type="molecule type" value="Genomic_DNA"/>
</dbReference>
<proteinExistence type="predicted"/>
<keyword evidence="4" id="KW-1185">Reference proteome</keyword>
<dbReference type="Pfam" id="PF00400">
    <property type="entry name" value="WD40"/>
    <property type="match status" value="3"/>
</dbReference>
<evidence type="ECO:0000313" key="4">
    <source>
        <dbReference type="Proteomes" id="UP001194468"/>
    </source>
</evidence>
<organism evidence="3 4">
    <name type="scientific">Boletus edulis BED1</name>
    <dbReference type="NCBI Taxonomy" id="1328754"/>
    <lineage>
        <taxon>Eukaryota</taxon>
        <taxon>Fungi</taxon>
        <taxon>Dikarya</taxon>
        <taxon>Basidiomycota</taxon>
        <taxon>Agaricomycotina</taxon>
        <taxon>Agaricomycetes</taxon>
        <taxon>Agaricomycetidae</taxon>
        <taxon>Boletales</taxon>
        <taxon>Boletineae</taxon>
        <taxon>Boletaceae</taxon>
        <taxon>Boletoideae</taxon>
        <taxon>Boletus</taxon>
    </lineage>
</organism>
<gene>
    <name evidence="3" type="ORF">L210DRAFT_3755710</name>
</gene>
<dbReference type="InterPro" id="IPR001680">
    <property type="entry name" value="WD40_rpt"/>
</dbReference>
<comment type="caution">
    <text evidence="3">The sequence shown here is derived from an EMBL/GenBank/DDBJ whole genome shotgun (WGS) entry which is preliminary data.</text>
</comment>
<keyword evidence="1" id="KW-0853">WD repeat</keyword>
<name>A0AAD4GMG5_BOLED</name>
<dbReference type="PANTHER" id="PTHR19879">
    <property type="entry name" value="TRANSCRIPTION INITIATION FACTOR TFIID"/>
    <property type="match status" value="1"/>
</dbReference>
<dbReference type="SMART" id="SM00320">
    <property type="entry name" value="WD40"/>
    <property type="match status" value="7"/>
</dbReference>
<protein>
    <submittedName>
        <fullName evidence="3">WD40-repeat-containing domain protein</fullName>
    </submittedName>
</protein>
<dbReference type="InterPro" id="IPR036322">
    <property type="entry name" value="WD40_repeat_dom_sf"/>
</dbReference>
<feature type="region of interest" description="Disordered" evidence="2">
    <location>
        <begin position="302"/>
        <end position="460"/>
    </location>
</feature>
<dbReference type="InterPro" id="IPR015943">
    <property type="entry name" value="WD40/YVTN_repeat-like_dom_sf"/>
</dbReference>
<dbReference type="PROSITE" id="PS50082">
    <property type="entry name" value="WD_REPEATS_2"/>
    <property type="match status" value="1"/>
</dbReference>
<feature type="repeat" description="WD" evidence="1">
    <location>
        <begin position="133"/>
        <end position="174"/>
    </location>
</feature>
<evidence type="ECO:0000256" key="1">
    <source>
        <dbReference type="PROSITE-ProRule" id="PRU00221"/>
    </source>
</evidence>
<feature type="region of interest" description="Disordered" evidence="2">
    <location>
        <begin position="476"/>
        <end position="514"/>
    </location>
</feature>
<accession>A0AAD4GMG5</accession>
<sequence>MTSTSTEHHTIVVDTGRSDSVWAVAFHPDGMHFLSGSGDGIRQWRVADGQQVLNHTGMNLNAVAVSRDYKWIVCGAQRGASVWDAELQAKVVEVEHRSVVAAIDISPDSSRFATGTDQVSVWSITTGQRLVGPLEHDNDVRGIKFSPDGKHIATASEHDAIRVFDSYNGDQLITIDTIIPSFYPITPLAWSNDGKHIFATSADKKVKSFDVSTGSQLAESRTLDGTVESIALAGNGKFIATFASHSISFLDTSTLTEICPAIEDSEDVRSIALSPQTSHLVTGQCKGKIAVRNLGSILPDPYGPFHATARHGQQHDEHASTSGGPDDRPPVPSPEEPRLDSETRSEDGDDDLLNFELPSSTPKPLFNYDEPPSPVSSIHHGENHVSPLGPIPQPLDALPEISPPGVCSSDGDPDDIKDASALRRWLRTLKRHPTDPTPHTDNPPSSESRRPGLWFRSRSPANVNATHERFSIMAEGRRQPRSVAKSIERPRKPPPKGAVLNHNKARRRQRPADPMEAISVQDVNDISEPLVTISVTHQPESGKAVVSLALPAWVLCFRSGAEEGTH</sequence>
<dbReference type="Gene3D" id="2.130.10.10">
    <property type="entry name" value="YVTN repeat-like/Quinoprotein amine dehydrogenase"/>
    <property type="match status" value="2"/>
</dbReference>
<reference evidence="3" key="1">
    <citation type="submission" date="2019-10" db="EMBL/GenBank/DDBJ databases">
        <authorList>
            <consortium name="DOE Joint Genome Institute"/>
            <person name="Kuo A."/>
            <person name="Miyauchi S."/>
            <person name="Kiss E."/>
            <person name="Drula E."/>
            <person name="Kohler A."/>
            <person name="Sanchez-Garcia M."/>
            <person name="Andreopoulos B."/>
            <person name="Barry K.W."/>
            <person name="Bonito G."/>
            <person name="Buee M."/>
            <person name="Carver A."/>
            <person name="Chen C."/>
            <person name="Cichocki N."/>
            <person name="Clum A."/>
            <person name="Culley D."/>
            <person name="Crous P.W."/>
            <person name="Fauchery L."/>
            <person name="Girlanda M."/>
            <person name="Hayes R."/>
            <person name="Keri Z."/>
            <person name="LaButti K."/>
            <person name="Lipzen A."/>
            <person name="Lombard V."/>
            <person name="Magnuson J."/>
            <person name="Maillard F."/>
            <person name="Morin E."/>
            <person name="Murat C."/>
            <person name="Nolan M."/>
            <person name="Ohm R."/>
            <person name="Pangilinan J."/>
            <person name="Pereira M."/>
            <person name="Perotto S."/>
            <person name="Peter M."/>
            <person name="Riley R."/>
            <person name="Sitrit Y."/>
            <person name="Stielow B."/>
            <person name="Szollosi G."/>
            <person name="Zifcakova L."/>
            <person name="Stursova M."/>
            <person name="Spatafora J.W."/>
            <person name="Tedersoo L."/>
            <person name="Vaario L.-M."/>
            <person name="Yamada A."/>
            <person name="Yan M."/>
            <person name="Wang P."/>
            <person name="Xu J."/>
            <person name="Bruns T."/>
            <person name="Baldrian P."/>
            <person name="Vilgalys R."/>
            <person name="Henrissat B."/>
            <person name="Grigoriev I.V."/>
            <person name="Hibbett D."/>
            <person name="Nagy L.G."/>
            <person name="Martin F.M."/>
        </authorList>
    </citation>
    <scope>NUCLEOTIDE SEQUENCE</scope>
    <source>
        <strain evidence="3">BED1</strain>
    </source>
</reference>
<feature type="compositionally biased region" description="Basic and acidic residues" evidence="2">
    <location>
        <begin position="313"/>
        <end position="346"/>
    </location>
</feature>